<dbReference type="EMBL" id="AWVP01000040">
    <property type="protein sequence ID" value="ERK59004.1"/>
    <property type="molecule type" value="Genomic_DNA"/>
</dbReference>
<keyword evidence="2" id="KW-1185">Reference proteome</keyword>
<sequence length="253" mass="28964">MKKYILILIAVAFTLQGCTNKGNFSKEQLENITNSVTISDLEKVEFNVNDNKLIIYSNEEIINNEGFNTIIKSLKLNSLSGKQISGDKLSANEFDGKDFNVEIISKNGNMVSFNTKNATDKNYSIYKTKYSESFMKGKILNFSKNLIRFDELAGTIETDLNNNRDISEKIKQFNTIKENVNSEISYFKNLSAEITDYSKIDEVKNKVTRVKIFTDLMTNAVMRSIEEKKGTYIANNFLNINEIDRIARELEKM</sequence>
<proteinExistence type="predicted"/>
<gene>
    <name evidence="1" type="ORF">HMPREF1983_00642</name>
</gene>
<dbReference type="Proteomes" id="UP000016637">
    <property type="component" value="Unassembled WGS sequence"/>
</dbReference>
<evidence type="ECO:0000313" key="1">
    <source>
        <dbReference type="EMBL" id="ERK59004.1"/>
    </source>
</evidence>
<evidence type="ECO:0008006" key="3">
    <source>
        <dbReference type="Google" id="ProtNLM"/>
    </source>
</evidence>
<comment type="caution">
    <text evidence="1">The sequence shown here is derived from an EMBL/GenBank/DDBJ whole genome shotgun (WGS) entry which is preliminary data.</text>
</comment>
<accession>U2QS29</accession>
<reference evidence="1 2" key="1">
    <citation type="submission" date="2013-08" db="EMBL/GenBank/DDBJ databases">
        <authorList>
            <person name="Weinstock G."/>
            <person name="Sodergren E."/>
            <person name="Wylie T."/>
            <person name="Fulton L."/>
            <person name="Fulton R."/>
            <person name="Fronick C."/>
            <person name="O'Laughlin M."/>
            <person name="Godfrey J."/>
            <person name="Miner T."/>
            <person name="Herter B."/>
            <person name="Appelbaum E."/>
            <person name="Cordes M."/>
            <person name="Lek S."/>
            <person name="Wollam A."/>
            <person name="Pepin K.H."/>
            <person name="Palsikar V.B."/>
            <person name="Mitreva M."/>
            <person name="Wilson R.K."/>
        </authorList>
    </citation>
    <scope>NUCLEOTIDE SEQUENCE [LARGE SCALE GENOMIC DNA]</scope>
    <source>
        <strain evidence="1 2">ATCC 700627</strain>
    </source>
</reference>
<dbReference type="PROSITE" id="PS51257">
    <property type="entry name" value="PROKAR_LIPOPROTEIN"/>
    <property type="match status" value="1"/>
</dbReference>
<protein>
    <recommendedName>
        <fullName evidence="3">Lipoprotein</fullName>
    </recommendedName>
</protein>
<dbReference type="AlphaFoldDB" id="U2QS29"/>
<organism evidence="1 2">
    <name type="scientific">Gemella bergeri ATCC 700627</name>
    <dbReference type="NCBI Taxonomy" id="1321820"/>
    <lineage>
        <taxon>Bacteria</taxon>
        <taxon>Bacillati</taxon>
        <taxon>Bacillota</taxon>
        <taxon>Bacilli</taxon>
        <taxon>Bacillales</taxon>
        <taxon>Gemellaceae</taxon>
        <taxon>Gemella</taxon>
    </lineage>
</organism>
<evidence type="ECO:0000313" key="2">
    <source>
        <dbReference type="Proteomes" id="UP000016637"/>
    </source>
</evidence>
<dbReference type="RefSeq" id="WP_021753283.1">
    <property type="nucleotide sequence ID" value="NZ_KI271855.1"/>
</dbReference>
<dbReference type="PATRIC" id="fig|1321820.3.peg.629"/>
<dbReference type="eggNOG" id="ENOG5030505">
    <property type="taxonomic scope" value="Bacteria"/>
</dbReference>
<name>U2QS29_9BACL</name>
<dbReference type="HOGENOM" id="CLU_1127791_0_0_9"/>